<evidence type="ECO:0000313" key="1">
    <source>
        <dbReference type="EMBL" id="SUH72008.1"/>
    </source>
</evidence>
<dbReference type="EMBL" id="UGRU01000002">
    <property type="protein sequence ID" value="SUH72008.1"/>
    <property type="molecule type" value="Genomic_DNA"/>
</dbReference>
<evidence type="ECO:0000313" key="2">
    <source>
        <dbReference type="Proteomes" id="UP000255082"/>
    </source>
</evidence>
<reference evidence="1 2" key="1">
    <citation type="submission" date="2018-06" db="EMBL/GenBank/DDBJ databases">
        <authorList>
            <consortium name="Pathogen Informatics"/>
            <person name="Doyle S."/>
        </authorList>
    </citation>
    <scope>NUCLEOTIDE SEQUENCE [LARGE SCALE GENOMIC DNA]</scope>
    <source>
        <strain evidence="1 2">NCTC13184</strain>
    </source>
</reference>
<protein>
    <recommendedName>
        <fullName evidence="3">Recombinase A</fullName>
    </recommendedName>
</protein>
<name>A0A379X4N0_9NOCA</name>
<proteinExistence type="predicted"/>
<dbReference type="Proteomes" id="UP000255082">
    <property type="component" value="Unassembled WGS sequence"/>
</dbReference>
<sequence>MFESNPGRSAGARLDPALAAMPMGRRLDELRRRMAAIPGKVGADAPATVAAHDLLPIPGPLGELLPSGGLMLGTVVACPRGAITSAILAAATSSGHQTAIVGEQFDRRRPSLIDIWEMGGTLERVALVDAAGADPAEIVSVLVDGVPVVVLAIPGLRLTPTQVETLRARVRGNRGLLVVTEGSWVRQPHLTIGCRLRGVGGIGRGLGRLSRIEMDVDVTSGQYARSGRLVLAASKDGRSRWIPAPTPAGLLRLAHTG</sequence>
<dbReference type="RefSeq" id="WP_128145844.1">
    <property type="nucleotide sequence ID" value="NZ_JAJFOE010000004.1"/>
</dbReference>
<dbReference type="OrthoDB" id="4549324at2"/>
<accession>A0A379X4N0</accession>
<organism evidence="1 2">
    <name type="scientific">Nocardia africana</name>
    <dbReference type="NCBI Taxonomy" id="134964"/>
    <lineage>
        <taxon>Bacteria</taxon>
        <taxon>Bacillati</taxon>
        <taxon>Actinomycetota</taxon>
        <taxon>Actinomycetes</taxon>
        <taxon>Mycobacteriales</taxon>
        <taxon>Nocardiaceae</taxon>
        <taxon>Nocardia</taxon>
    </lineage>
</organism>
<evidence type="ECO:0008006" key="3">
    <source>
        <dbReference type="Google" id="ProtNLM"/>
    </source>
</evidence>
<dbReference type="AlphaFoldDB" id="A0A379X4N0"/>
<gene>
    <name evidence="1" type="ORF">NCTC13184_07375</name>
</gene>